<reference evidence="1 2" key="1">
    <citation type="submission" date="2013-04" db="EMBL/GenBank/DDBJ databases">
        <authorList>
            <person name="Hannick L."/>
            <person name="Zafar N."/>
            <person name="Lorenzi H."/>
            <person name="Ali I.A."/>
            <person name="Petri W.P."/>
            <person name="Caler E."/>
        </authorList>
    </citation>
    <scope>NUCLEOTIDE SEQUENCE [LARGE SCALE GENOMIC DNA]</scope>
    <source>
        <strain evidence="1 2">HM-1:IMSS-A</strain>
    </source>
</reference>
<dbReference type="PROSITE" id="PS00675">
    <property type="entry name" value="SIGMA54_INTERACT_1"/>
    <property type="match status" value="1"/>
</dbReference>
<evidence type="ECO:0000313" key="1">
    <source>
        <dbReference type="EMBL" id="ENY61193.1"/>
    </source>
</evidence>
<dbReference type="EMBL" id="KB824340">
    <property type="protein sequence ID" value="ENY61193.1"/>
    <property type="molecule type" value="Genomic_DNA"/>
</dbReference>
<gene>
    <name evidence="1" type="ORF">EHI7A_193190</name>
</gene>
<dbReference type="AlphaFoldDB" id="N9UWL5"/>
<name>N9UWL5_ENTH1</name>
<dbReference type="SUPFAM" id="SSF52540">
    <property type="entry name" value="P-loop containing nucleoside triphosphate hydrolases"/>
    <property type="match status" value="1"/>
</dbReference>
<dbReference type="Proteomes" id="UP000013105">
    <property type="component" value="Unassembled WGS sequence"/>
</dbReference>
<proteinExistence type="predicted"/>
<dbReference type="InterPro" id="IPR025662">
    <property type="entry name" value="Sigma_54_int_dom_ATP-bd_1"/>
</dbReference>
<feature type="non-terminal residue" evidence="1">
    <location>
        <position position="40"/>
    </location>
</feature>
<organism evidence="1 2">
    <name type="scientific">Entamoeba histolytica HM-1:IMSS-A</name>
    <dbReference type="NCBI Taxonomy" id="885318"/>
    <lineage>
        <taxon>Eukaryota</taxon>
        <taxon>Amoebozoa</taxon>
        <taxon>Evosea</taxon>
        <taxon>Archamoebae</taxon>
        <taxon>Mastigamoebida</taxon>
        <taxon>Entamoebidae</taxon>
        <taxon>Entamoeba</taxon>
    </lineage>
</organism>
<protein>
    <submittedName>
        <fullName evidence="1">AIG1 family protein, putative</fullName>
    </submittedName>
</protein>
<dbReference type="Gene3D" id="3.40.50.300">
    <property type="entry name" value="P-loop containing nucleotide triphosphate hydrolases"/>
    <property type="match status" value="1"/>
</dbReference>
<dbReference type="InterPro" id="IPR027417">
    <property type="entry name" value="P-loop_NTPase"/>
</dbReference>
<accession>N9UWL5</accession>
<evidence type="ECO:0000313" key="2">
    <source>
        <dbReference type="Proteomes" id="UP000013105"/>
    </source>
</evidence>
<dbReference type="VEuPathDB" id="AmoebaDB:EHI7A_193190"/>
<sequence>MSISGRKETKLIVIGETGSGKSSLGNFILKKKVNKFKVGG</sequence>